<name>A0A1V4HSF3_9BACL</name>
<dbReference type="Proteomes" id="UP000190626">
    <property type="component" value="Unassembled WGS sequence"/>
</dbReference>
<reference evidence="2" key="1">
    <citation type="submission" date="2016-07" db="EMBL/GenBank/DDBJ databases">
        <authorList>
            <person name="Florea S."/>
            <person name="Webb J.S."/>
            <person name="Jaromczyk J."/>
            <person name="Schardl C.L."/>
        </authorList>
    </citation>
    <scope>NUCLEOTIDE SEQUENCE [LARGE SCALE GENOMIC DNA]</scope>
    <source>
        <strain evidence="2">CY1</strain>
    </source>
</reference>
<gene>
    <name evidence="1" type="ORF">BC351_01130</name>
</gene>
<sequence>MLTEEQLQEIPDILSTVFDGYTIEQSSVKLLQQLLNEHQAAKEGFVQQVSLASEVLGKNELLRKQNQKLIEALQECADQCFRQISGHEYNVVRIASNAIKEIQREVE</sequence>
<organism evidence="1 2">
    <name type="scientific">Paenibacillus ferrarius</name>
    <dbReference type="NCBI Taxonomy" id="1469647"/>
    <lineage>
        <taxon>Bacteria</taxon>
        <taxon>Bacillati</taxon>
        <taxon>Bacillota</taxon>
        <taxon>Bacilli</taxon>
        <taxon>Bacillales</taxon>
        <taxon>Paenibacillaceae</taxon>
        <taxon>Paenibacillus</taxon>
    </lineage>
</organism>
<dbReference type="STRING" id="1469647.BC351_01130"/>
<proteinExistence type="predicted"/>
<dbReference type="RefSeq" id="WP_079408875.1">
    <property type="nucleotide sequence ID" value="NZ_MBTG01000001.1"/>
</dbReference>
<keyword evidence="2" id="KW-1185">Reference proteome</keyword>
<dbReference type="AlphaFoldDB" id="A0A1V4HSF3"/>
<evidence type="ECO:0000313" key="1">
    <source>
        <dbReference type="EMBL" id="OPH61874.1"/>
    </source>
</evidence>
<comment type="caution">
    <text evidence="1">The sequence shown here is derived from an EMBL/GenBank/DDBJ whole genome shotgun (WGS) entry which is preliminary data.</text>
</comment>
<evidence type="ECO:0000313" key="2">
    <source>
        <dbReference type="Proteomes" id="UP000190626"/>
    </source>
</evidence>
<dbReference type="EMBL" id="MBTG01000001">
    <property type="protein sequence ID" value="OPH61874.1"/>
    <property type="molecule type" value="Genomic_DNA"/>
</dbReference>
<protein>
    <submittedName>
        <fullName evidence="1">Uncharacterized protein</fullName>
    </submittedName>
</protein>
<accession>A0A1V4HSF3</accession>